<evidence type="ECO:0000256" key="1">
    <source>
        <dbReference type="SAM" id="MobiDB-lite"/>
    </source>
</evidence>
<proteinExistence type="predicted"/>
<dbReference type="EMBL" id="JBEUSY010000089">
    <property type="protein sequence ID" value="KAL1245471.1"/>
    <property type="molecule type" value="Genomic_DNA"/>
</dbReference>
<name>A0ABR3L0G9_TRISP</name>
<keyword evidence="2" id="KW-0378">Hydrolase</keyword>
<evidence type="ECO:0000313" key="3">
    <source>
        <dbReference type="Proteomes" id="UP001558632"/>
    </source>
</evidence>
<accession>A0ABR3L0G9</accession>
<sequence>MVRLFNSTINIYIVVFADVYFKLLKNMNNEEKSQNADGMKQNNKGEKRNADGTKQNNKREKAIDVRRMNNGVFNAMTDEE</sequence>
<feature type="region of interest" description="Disordered" evidence="1">
    <location>
        <begin position="30"/>
        <end position="62"/>
    </location>
</feature>
<evidence type="ECO:0000313" key="2">
    <source>
        <dbReference type="EMBL" id="KAL1245471.1"/>
    </source>
</evidence>
<dbReference type="Proteomes" id="UP001558632">
    <property type="component" value="Unassembled WGS sequence"/>
</dbReference>
<dbReference type="GO" id="GO:0004386">
    <property type="term" value="F:helicase activity"/>
    <property type="evidence" value="ECO:0007669"/>
    <property type="project" value="UniProtKB-KW"/>
</dbReference>
<gene>
    <name evidence="2" type="ORF">TSPI_03620</name>
</gene>
<keyword evidence="2" id="KW-0067">ATP-binding</keyword>
<reference evidence="2 3" key="1">
    <citation type="submission" date="2024-07" db="EMBL/GenBank/DDBJ databases">
        <title>Enhanced genomic and transcriptomic resources for Trichinella pseudospiralis and T. spiralis underpin the discovery of pronounced molecular differences between stages and species.</title>
        <authorList>
            <person name="Pasi K.K."/>
            <person name="La Rosa G."/>
            <person name="Gomez-Morales M.A."/>
            <person name="Tosini F."/>
            <person name="Sumanam S."/>
            <person name="Young N.D."/>
            <person name="Chang B.C."/>
            <person name="Robin G.B."/>
        </authorList>
    </citation>
    <scope>NUCLEOTIDE SEQUENCE [LARGE SCALE GENOMIC DNA]</scope>
    <source>
        <strain evidence="2">ISS534</strain>
    </source>
</reference>
<protein>
    <submittedName>
        <fullName evidence="2">ATP-dependent RNA helicase</fullName>
    </submittedName>
</protein>
<keyword evidence="3" id="KW-1185">Reference proteome</keyword>
<feature type="compositionally biased region" description="Basic and acidic residues" evidence="1">
    <location>
        <begin position="43"/>
        <end position="62"/>
    </location>
</feature>
<keyword evidence="2" id="KW-0547">Nucleotide-binding</keyword>
<organism evidence="2 3">
    <name type="scientific">Trichinella spiralis</name>
    <name type="common">Trichina worm</name>
    <dbReference type="NCBI Taxonomy" id="6334"/>
    <lineage>
        <taxon>Eukaryota</taxon>
        <taxon>Metazoa</taxon>
        <taxon>Ecdysozoa</taxon>
        <taxon>Nematoda</taxon>
        <taxon>Enoplea</taxon>
        <taxon>Dorylaimia</taxon>
        <taxon>Trichinellida</taxon>
        <taxon>Trichinellidae</taxon>
        <taxon>Trichinella</taxon>
    </lineage>
</organism>
<comment type="caution">
    <text evidence="2">The sequence shown here is derived from an EMBL/GenBank/DDBJ whole genome shotgun (WGS) entry which is preliminary data.</text>
</comment>
<keyword evidence="2" id="KW-0347">Helicase</keyword>